<organism evidence="1 2">
    <name type="scientific">Lasius niger</name>
    <name type="common">Black garden ant</name>
    <dbReference type="NCBI Taxonomy" id="67767"/>
    <lineage>
        <taxon>Eukaryota</taxon>
        <taxon>Metazoa</taxon>
        <taxon>Ecdysozoa</taxon>
        <taxon>Arthropoda</taxon>
        <taxon>Hexapoda</taxon>
        <taxon>Insecta</taxon>
        <taxon>Pterygota</taxon>
        <taxon>Neoptera</taxon>
        <taxon>Endopterygota</taxon>
        <taxon>Hymenoptera</taxon>
        <taxon>Apocrita</taxon>
        <taxon>Aculeata</taxon>
        <taxon>Formicoidea</taxon>
        <taxon>Formicidae</taxon>
        <taxon>Formicinae</taxon>
        <taxon>Lasius</taxon>
        <taxon>Lasius</taxon>
    </lineage>
</organism>
<reference evidence="1 2" key="1">
    <citation type="submission" date="2015-04" db="EMBL/GenBank/DDBJ databases">
        <title>Lasius niger genome sequencing.</title>
        <authorList>
            <person name="Konorov E.A."/>
            <person name="Nikitin M.A."/>
            <person name="Kirill M.V."/>
            <person name="Chang P."/>
        </authorList>
    </citation>
    <scope>NUCLEOTIDE SEQUENCE [LARGE SCALE GENOMIC DNA]</scope>
    <source>
        <tissue evidence="1">Whole</tissue>
    </source>
</reference>
<dbReference type="AlphaFoldDB" id="A0A0J7KJG2"/>
<dbReference type="OrthoDB" id="7553226at2759"/>
<dbReference type="PaxDb" id="67767-A0A0J7KJG2"/>
<name>A0A0J7KJG2_LASNI</name>
<comment type="caution">
    <text evidence="1">The sequence shown here is derived from an EMBL/GenBank/DDBJ whole genome shotgun (WGS) entry which is preliminary data.</text>
</comment>
<evidence type="ECO:0000313" key="2">
    <source>
        <dbReference type="Proteomes" id="UP000036403"/>
    </source>
</evidence>
<gene>
    <name evidence="1" type="ORF">RF55_9850</name>
</gene>
<dbReference type="Proteomes" id="UP000036403">
    <property type="component" value="Unassembled WGS sequence"/>
</dbReference>
<protein>
    <submittedName>
        <fullName evidence="1">Lian-aa1 retrotransposon protein</fullName>
    </submittedName>
</protein>
<sequence length="227" mass="25986">MELSKLRHEVFGKLPLVTPMNRGLSLERTTNPEYGGKELNGTYPMLLLRSLASLGSLNKIFKFSIVLRYIPQIWRNTKIVFISKPARNGHILAKDDTYQFNVFSVKVAEKLVDKFLRTGPLIGQPLAFSQYAYKGGRSTKTVLHYLVSRIEVQLTAKGYALDVFLDIEGAFDSTSNILIKKTMDRRRISDEIWTLNILTGRFKAPVDIWVNLILHRKLQIHVEFCSI</sequence>
<evidence type="ECO:0000313" key="1">
    <source>
        <dbReference type="EMBL" id="KMQ90402.1"/>
    </source>
</evidence>
<keyword evidence="2" id="KW-1185">Reference proteome</keyword>
<accession>A0A0J7KJG2</accession>
<proteinExistence type="predicted"/>
<dbReference type="EMBL" id="LBMM01006673">
    <property type="protein sequence ID" value="KMQ90402.1"/>
    <property type="molecule type" value="Genomic_DNA"/>
</dbReference>